<dbReference type="GeneID" id="64344471"/>
<evidence type="ECO:0000256" key="1">
    <source>
        <dbReference type="SAM" id="Phobius"/>
    </source>
</evidence>
<dbReference type="RefSeq" id="WP_010277555.1">
    <property type="nucleotide sequence ID" value="NZ_BMBO01000001.1"/>
</dbReference>
<protein>
    <submittedName>
        <fullName evidence="2">Uncharacterized protein</fullName>
    </submittedName>
</protein>
<dbReference type="Proteomes" id="UP001529201">
    <property type="component" value="Unassembled WGS sequence"/>
</dbReference>
<feature type="transmembrane region" description="Helical" evidence="1">
    <location>
        <begin position="33"/>
        <end position="51"/>
    </location>
</feature>
<organism evidence="2 3">
    <name type="scientific">Leuconostoc pseudomesenteroides</name>
    <dbReference type="NCBI Taxonomy" id="33968"/>
    <lineage>
        <taxon>Bacteria</taxon>
        <taxon>Bacillati</taxon>
        <taxon>Bacillota</taxon>
        <taxon>Bacilli</taxon>
        <taxon>Lactobacillales</taxon>
        <taxon>Lactobacillaceae</taxon>
        <taxon>Leuconostoc</taxon>
    </lineage>
</organism>
<comment type="caution">
    <text evidence="2">The sequence shown here is derived from an EMBL/GenBank/DDBJ whole genome shotgun (WGS) entry which is preliminary data.</text>
</comment>
<keyword evidence="1" id="KW-0812">Transmembrane</keyword>
<evidence type="ECO:0000313" key="2">
    <source>
        <dbReference type="EMBL" id="MDG9732950.1"/>
    </source>
</evidence>
<keyword evidence="1" id="KW-0472">Membrane</keyword>
<accession>A0ABT6HA43</accession>
<keyword evidence="1" id="KW-1133">Transmembrane helix</keyword>
<sequence length="52" mass="5768">MKRKHIIGIYVGILTAVTLLATEWLSLDLGKSIFIVLITVLIGSTLMEKLIK</sequence>
<name>A0ABT6HA43_LEUPS</name>
<proteinExistence type="predicted"/>
<reference evidence="2 3" key="1">
    <citation type="submission" date="2023-02" db="EMBL/GenBank/DDBJ databases">
        <title>Antimicrobial susceptibility testing and tentative epidemiological cut-off values for Lactobacillaceae family species intended for ingestion.</title>
        <authorList>
            <person name="Noehr-Meldgaard K."/>
            <person name="Struve C."/>
            <person name="Ingmer H."/>
            <person name="Koza A."/>
            <person name="Al-Nakeeb K."/>
            <person name="Agersoe Y."/>
        </authorList>
    </citation>
    <scope>NUCLEOTIDE SEQUENCE [LARGE SCALE GENOMIC DNA]</scope>
    <source>
        <strain evidence="2 3">DSM 20193</strain>
    </source>
</reference>
<dbReference type="EMBL" id="JARGDN010000002">
    <property type="protein sequence ID" value="MDG9732950.1"/>
    <property type="molecule type" value="Genomic_DNA"/>
</dbReference>
<gene>
    <name evidence="2" type="ORF">P1N92_02310</name>
</gene>
<keyword evidence="3" id="KW-1185">Reference proteome</keyword>
<evidence type="ECO:0000313" key="3">
    <source>
        <dbReference type="Proteomes" id="UP001529201"/>
    </source>
</evidence>
<feature type="transmembrane region" description="Helical" evidence="1">
    <location>
        <begin position="7"/>
        <end position="27"/>
    </location>
</feature>